<dbReference type="InterPro" id="IPR006748">
    <property type="entry name" value="NH2Glyco/OHUrea_AB-resist_kin"/>
</dbReference>
<dbReference type="InterPro" id="IPR011009">
    <property type="entry name" value="Kinase-like_dom_sf"/>
</dbReference>
<reference evidence="1 2" key="1">
    <citation type="submission" date="2016-07" db="EMBL/GenBank/DDBJ databases">
        <title>Draft genome sequence of Prauserella muralis DSM 45305, isolated from a mould-covered wall in an indoor environment.</title>
        <authorList>
            <person name="Ruckert C."/>
            <person name="Albersmeier A."/>
            <person name="Jiang C.-L."/>
            <person name="Jiang Y."/>
            <person name="Kalinowski J."/>
            <person name="Schneider O."/>
            <person name="Winkler A."/>
            <person name="Zotchev S.B."/>
        </authorList>
    </citation>
    <scope>NUCLEOTIDE SEQUENCE [LARGE SCALE GENOMIC DNA]</scope>
    <source>
        <strain evidence="1 2">DSM 45305</strain>
    </source>
</reference>
<comment type="caution">
    <text evidence="1">The sequence shown here is derived from an EMBL/GenBank/DDBJ whole genome shotgun (WGS) entry which is preliminary data.</text>
</comment>
<gene>
    <name evidence="1" type="ORF">BAY60_31695</name>
</gene>
<name>A0A2V4AHJ0_9PSEU</name>
<dbReference type="SUPFAM" id="SSF56112">
    <property type="entry name" value="Protein kinase-like (PK-like)"/>
    <property type="match status" value="1"/>
</dbReference>
<dbReference type="GO" id="GO:0016773">
    <property type="term" value="F:phosphotransferase activity, alcohol group as acceptor"/>
    <property type="evidence" value="ECO:0007669"/>
    <property type="project" value="InterPro"/>
</dbReference>
<keyword evidence="2" id="KW-1185">Reference proteome</keyword>
<dbReference type="RefSeq" id="WP_170160634.1">
    <property type="nucleotide sequence ID" value="NZ_MASW01000007.1"/>
</dbReference>
<dbReference type="Gene3D" id="3.90.1200.10">
    <property type="match status" value="1"/>
</dbReference>
<proteinExistence type="predicted"/>
<protein>
    <submittedName>
        <fullName evidence="1">Uncharacterized protein</fullName>
    </submittedName>
</protein>
<evidence type="ECO:0000313" key="2">
    <source>
        <dbReference type="Proteomes" id="UP000249915"/>
    </source>
</evidence>
<evidence type="ECO:0000313" key="1">
    <source>
        <dbReference type="EMBL" id="PXY19329.1"/>
    </source>
</evidence>
<dbReference type="Pfam" id="PF04655">
    <property type="entry name" value="APH_6_hur"/>
    <property type="match status" value="1"/>
</dbReference>
<dbReference type="EMBL" id="MASW01000007">
    <property type="protein sequence ID" value="PXY19329.1"/>
    <property type="molecule type" value="Genomic_DNA"/>
</dbReference>
<sequence>MDLTSPVATATKDRLVRRFGPAVGRWWQQVPATLTALAARWALALGEPVGTGNTSLVLRCVRADGTAAILKLTPEPAIADAEARALRAWQPSGRVPGLWGHDARAGAVLLEAVPGEATLAGLGANPGLDAVAELIRALHAVPPIDVPPQPERVDLLFRLWLRRHAADTALVALLERGHALARALAADPVPPVLLHGDLHPGNVLDGGPERGLVAIDPRPCLGDPASDAIDWVFTGPASAWRERARDLAARLDADPGRLWRWCTAFAAAAALGADGERARALLAIAA</sequence>
<accession>A0A2V4AHJ0</accession>
<dbReference type="AlphaFoldDB" id="A0A2V4AHJ0"/>
<organism evidence="1 2">
    <name type="scientific">Prauserella muralis</name>
    <dbReference type="NCBI Taxonomy" id="588067"/>
    <lineage>
        <taxon>Bacteria</taxon>
        <taxon>Bacillati</taxon>
        <taxon>Actinomycetota</taxon>
        <taxon>Actinomycetes</taxon>
        <taxon>Pseudonocardiales</taxon>
        <taxon>Pseudonocardiaceae</taxon>
        <taxon>Prauserella</taxon>
    </lineage>
</organism>
<dbReference type="GO" id="GO:0019748">
    <property type="term" value="P:secondary metabolic process"/>
    <property type="evidence" value="ECO:0007669"/>
    <property type="project" value="InterPro"/>
</dbReference>
<dbReference type="Proteomes" id="UP000249915">
    <property type="component" value="Unassembled WGS sequence"/>
</dbReference>